<dbReference type="SUPFAM" id="SSF53756">
    <property type="entry name" value="UDP-Glycosyltransferase/glycogen phosphorylase"/>
    <property type="match status" value="1"/>
</dbReference>
<evidence type="ECO:0000259" key="2">
    <source>
        <dbReference type="Pfam" id="PF13579"/>
    </source>
</evidence>
<dbReference type="RefSeq" id="WP_196282477.1">
    <property type="nucleotide sequence ID" value="NZ_JADQDQ010000005.1"/>
</dbReference>
<feature type="domain" description="Glycosyltransferase subfamily 4-like N-terminal" evidence="2">
    <location>
        <begin position="268"/>
        <end position="423"/>
    </location>
</feature>
<dbReference type="Gene3D" id="3.40.50.2000">
    <property type="entry name" value="Glycogen Phosphorylase B"/>
    <property type="match status" value="1"/>
</dbReference>
<organism evidence="3 4">
    <name type="scientific">Hymenobacter jeongseonensis</name>
    <dbReference type="NCBI Taxonomy" id="2791027"/>
    <lineage>
        <taxon>Bacteria</taxon>
        <taxon>Pseudomonadati</taxon>
        <taxon>Bacteroidota</taxon>
        <taxon>Cytophagia</taxon>
        <taxon>Cytophagales</taxon>
        <taxon>Hymenobacteraceae</taxon>
        <taxon>Hymenobacter</taxon>
    </lineage>
</organism>
<accession>A0ABS0IIB2</accession>
<reference evidence="3 4" key="1">
    <citation type="submission" date="2020-11" db="EMBL/GenBank/DDBJ databases">
        <authorList>
            <person name="Kim M.K."/>
        </authorList>
    </citation>
    <scope>NUCLEOTIDE SEQUENCE [LARGE SCALE GENOMIC DNA]</scope>
    <source>
        <strain evidence="3 4">BT683</strain>
    </source>
</reference>
<keyword evidence="4" id="KW-1185">Reference proteome</keyword>
<comment type="caution">
    <text evidence="3">The sequence shown here is derived from an EMBL/GenBank/DDBJ whole genome shotgun (WGS) entry which is preliminary data.</text>
</comment>
<dbReference type="EMBL" id="JADQDQ010000005">
    <property type="protein sequence ID" value="MBF9238090.1"/>
    <property type="molecule type" value="Genomic_DNA"/>
</dbReference>
<protein>
    <submittedName>
        <fullName evidence="3">Glycosyltransferase</fullName>
    </submittedName>
</protein>
<evidence type="ECO:0000313" key="4">
    <source>
        <dbReference type="Proteomes" id="UP000597617"/>
    </source>
</evidence>
<evidence type="ECO:0000256" key="1">
    <source>
        <dbReference type="SAM" id="MobiDB-lite"/>
    </source>
</evidence>
<dbReference type="InterPro" id="IPR028098">
    <property type="entry name" value="Glyco_trans_4-like_N"/>
</dbReference>
<name>A0ABS0IIB2_9BACT</name>
<dbReference type="Proteomes" id="UP000597617">
    <property type="component" value="Unassembled WGS sequence"/>
</dbReference>
<proteinExistence type="predicted"/>
<evidence type="ECO:0000313" key="3">
    <source>
        <dbReference type="EMBL" id="MBF9238090.1"/>
    </source>
</evidence>
<sequence>MTAPNFSVLLLAWDDADPSVAVLGGSALPPTLPLVYQLATQHPVLAVYPTLPASEAAAGQAPEKQPDTAAPTSAAVAESEARPTEPLDVLTTTEATPGLRRLPGPGFASTAAATEPAFGSRIIGLNDLASNSAAALPMPLADAPEDAKAQARALAHNQWPTGLGARELPQWAAPAAPYIGASTEAALLPHMPQNPTPGTFQTVREAADLLSGAGITPAAATSAAGTALRSRATAQAGDLSFDPDPELPTVMHLAPFGEGMTEPGTSEAAALLAPEDDITLAAPQDSAPSAPPEEKLPAASASPAPVPLLLMPVLDGLNFRIIQYARRAAQLVRGRSDFGVIYAPNWPAWLAALEIRNSTGQPLVLYIASMATDIAGPAERGWLLEMERMTLRRAHVILVPNEDLRQRLDAEYGGAIGEVRVVAAADEATVQRVLSEVAQG</sequence>
<dbReference type="Pfam" id="PF13579">
    <property type="entry name" value="Glyco_trans_4_4"/>
    <property type="match status" value="1"/>
</dbReference>
<feature type="region of interest" description="Disordered" evidence="1">
    <location>
        <begin position="281"/>
        <end position="300"/>
    </location>
</feature>
<gene>
    <name evidence="3" type="ORF">I2I05_11855</name>
</gene>
<feature type="region of interest" description="Disordered" evidence="1">
    <location>
        <begin position="57"/>
        <end position="104"/>
    </location>
</feature>